<name>A0A8K0W2B9_9PLEO</name>
<dbReference type="Gene3D" id="3.30.1330.40">
    <property type="entry name" value="RutC-like"/>
    <property type="match status" value="1"/>
</dbReference>
<dbReference type="Proteomes" id="UP000813461">
    <property type="component" value="Unassembled WGS sequence"/>
</dbReference>
<evidence type="ECO:0000313" key="1">
    <source>
        <dbReference type="EMBL" id="KAH7092028.1"/>
    </source>
</evidence>
<dbReference type="InterPro" id="IPR035959">
    <property type="entry name" value="RutC-like_sf"/>
</dbReference>
<evidence type="ECO:0000313" key="2">
    <source>
        <dbReference type="Proteomes" id="UP000813461"/>
    </source>
</evidence>
<dbReference type="PANTHER" id="PTHR43857">
    <property type="entry name" value="BLR7761 PROTEIN"/>
    <property type="match status" value="1"/>
</dbReference>
<sequence>MSNLTYSIYEGFGERSKQHFNYSQAVRIGNHIEVSGQGGWDRTTDKCPEDLGVEVDQTFDNIEHALKKAGGTGLDQVYKLRYYITGSMDEFAGPVERVMKERFKNHSPLLTIVQVVSLFGNMRVEIEAEAYVG</sequence>
<protein>
    <submittedName>
        <fullName evidence="1">Endoribonuclease L-PSP/chorismate mutase-like protein</fullName>
    </submittedName>
</protein>
<dbReference type="Pfam" id="PF01042">
    <property type="entry name" value="Ribonuc_L-PSP"/>
    <property type="match status" value="1"/>
</dbReference>
<dbReference type="SUPFAM" id="SSF55298">
    <property type="entry name" value="YjgF-like"/>
    <property type="match status" value="1"/>
</dbReference>
<dbReference type="OrthoDB" id="309640at2759"/>
<dbReference type="EMBL" id="JAGMVJ010000003">
    <property type="protein sequence ID" value="KAH7092028.1"/>
    <property type="molecule type" value="Genomic_DNA"/>
</dbReference>
<dbReference type="AlphaFoldDB" id="A0A8K0W2B9"/>
<keyword evidence="2" id="KW-1185">Reference proteome</keyword>
<proteinExistence type="predicted"/>
<organism evidence="1 2">
    <name type="scientific">Paraphoma chrysanthemicola</name>
    <dbReference type="NCBI Taxonomy" id="798071"/>
    <lineage>
        <taxon>Eukaryota</taxon>
        <taxon>Fungi</taxon>
        <taxon>Dikarya</taxon>
        <taxon>Ascomycota</taxon>
        <taxon>Pezizomycotina</taxon>
        <taxon>Dothideomycetes</taxon>
        <taxon>Pleosporomycetidae</taxon>
        <taxon>Pleosporales</taxon>
        <taxon>Pleosporineae</taxon>
        <taxon>Phaeosphaeriaceae</taxon>
        <taxon>Paraphoma</taxon>
    </lineage>
</organism>
<gene>
    <name evidence="1" type="ORF">FB567DRAFT_434892</name>
</gene>
<reference evidence="1" key="1">
    <citation type="journal article" date="2021" name="Nat. Commun.">
        <title>Genetic determinants of endophytism in the Arabidopsis root mycobiome.</title>
        <authorList>
            <person name="Mesny F."/>
            <person name="Miyauchi S."/>
            <person name="Thiergart T."/>
            <person name="Pickel B."/>
            <person name="Atanasova L."/>
            <person name="Karlsson M."/>
            <person name="Huettel B."/>
            <person name="Barry K.W."/>
            <person name="Haridas S."/>
            <person name="Chen C."/>
            <person name="Bauer D."/>
            <person name="Andreopoulos W."/>
            <person name="Pangilinan J."/>
            <person name="LaButti K."/>
            <person name="Riley R."/>
            <person name="Lipzen A."/>
            <person name="Clum A."/>
            <person name="Drula E."/>
            <person name="Henrissat B."/>
            <person name="Kohler A."/>
            <person name="Grigoriev I.V."/>
            <person name="Martin F.M."/>
            <person name="Hacquard S."/>
        </authorList>
    </citation>
    <scope>NUCLEOTIDE SEQUENCE</scope>
    <source>
        <strain evidence="1">MPI-SDFR-AT-0120</strain>
    </source>
</reference>
<accession>A0A8K0W2B9</accession>
<dbReference type="PANTHER" id="PTHR43857:SF1">
    <property type="entry name" value="YJGH FAMILY PROTEIN"/>
    <property type="match status" value="1"/>
</dbReference>
<dbReference type="InterPro" id="IPR006175">
    <property type="entry name" value="YjgF/YER057c/UK114"/>
</dbReference>
<comment type="caution">
    <text evidence="1">The sequence shown here is derived from an EMBL/GenBank/DDBJ whole genome shotgun (WGS) entry which is preliminary data.</text>
</comment>